<evidence type="ECO:0000313" key="2">
    <source>
        <dbReference type="Proteomes" id="UP000724584"/>
    </source>
</evidence>
<dbReference type="Proteomes" id="UP000724584">
    <property type="component" value="Unassembled WGS sequence"/>
</dbReference>
<comment type="caution">
    <text evidence="1">The sequence shown here is derived from an EMBL/GenBank/DDBJ whole genome shotgun (WGS) entry which is preliminary data.</text>
</comment>
<keyword evidence="2" id="KW-1185">Reference proteome</keyword>
<sequence length="312" mass="32462">MAPIKTVAVLGATGNLGPSLITELQRAGFTVTAITRSSSTTPPSNLPPNTPTLAADYTSLDSLKTAFTGQDAVVSAVATQGVAAQRTAVDAAVAAGVRRFVPSEFGINTRVVRERVIGKILAGKVGVVDYLEGVVRDQAGKGGEGGLSWTGVSTGLFFDWGLERSGLGTVNIKDKTATVIDSGDEKWYASTLAQIGRVVAGILKHPDETANKYISTASFNLSQNELIAVVEELTGSKLAVTKIKSADLQQAGETKLAAGDYSAFVDLLRAHNSADGAGNGLPEEESANGLVGVPYEDVREAVKSWLEREGAL</sequence>
<name>A0ACB7P021_9PEZI</name>
<reference evidence="1 2" key="1">
    <citation type="journal article" date="2021" name="Nat. Commun.">
        <title>Genetic determinants of endophytism in the Arabidopsis root mycobiome.</title>
        <authorList>
            <person name="Mesny F."/>
            <person name="Miyauchi S."/>
            <person name="Thiergart T."/>
            <person name="Pickel B."/>
            <person name="Atanasova L."/>
            <person name="Karlsson M."/>
            <person name="Huettel B."/>
            <person name="Barry K.W."/>
            <person name="Haridas S."/>
            <person name="Chen C."/>
            <person name="Bauer D."/>
            <person name="Andreopoulos W."/>
            <person name="Pangilinan J."/>
            <person name="LaButti K."/>
            <person name="Riley R."/>
            <person name="Lipzen A."/>
            <person name="Clum A."/>
            <person name="Drula E."/>
            <person name="Henrissat B."/>
            <person name="Kohler A."/>
            <person name="Grigoriev I.V."/>
            <person name="Martin F.M."/>
            <person name="Hacquard S."/>
        </authorList>
    </citation>
    <scope>NUCLEOTIDE SEQUENCE [LARGE SCALE GENOMIC DNA]</scope>
    <source>
        <strain evidence="1 2">MPI-SDFR-AT-0079</strain>
    </source>
</reference>
<protein>
    <submittedName>
        <fullName evidence="1">Uncharacterized protein</fullName>
    </submittedName>
</protein>
<organism evidence="1 2">
    <name type="scientific">Chaetomium tenue</name>
    <dbReference type="NCBI Taxonomy" id="1854479"/>
    <lineage>
        <taxon>Eukaryota</taxon>
        <taxon>Fungi</taxon>
        <taxon>Dikarya</taxon>
        <taxon>Ascomycota</taxon>
        <taxon>Pezizomycotina</taxon>
        <taxon>Sordariomycetes</taxon>
        <taxon>Sordariomycetidae</taxon>
        <taxon>Sordariales</taxon>
        <taxon>Chaetomiaceae</taxon>
        <taxon>Chaetomium</taxon>
    </lineage>
</organism>
<accession>A0ACB7P021</accession>
<dbReference type="EMBL" id="JAGIZQ010000006">
    <property type="protein sequence ID" value="KAH6623218.1"/>
    <property type="molecule type" value="Genomic_DNA"/>
</dbReference>
<gene>
    <name evidence="1" type="ORF">F5144DRAFT_657595</name>
</gene>
<proteinExistence type="predicted"/>
<evidence type="ECO:0000313" key="1">
    <source>
        <dbReference type="EMBL" id="KAH6623218.1"/>
    </source>
</evidence>